<protein>
    <recommendedName>
        <fullName evidence="4">WD40 repeat domain-containing protein</fullName>
    </recommendedName>
</protein>
<accession>A0AAP7L479</accession>
<sequence length="377" mass="42034">MKHILKVILILGFSVISSACSSSSGRVVDSLGVSSDGRYVITAHGGGDLILWDISKKEKKLLAQNANTESAYFLPDSHEFMWQDTNNIVHIQNVNGQEVKQFPHFQTRGHIITMDKAFYLSADGWGKLYKGSGDNLVPVYTDTPISPSQPYTLSIHGNYILSTYDTITGRNDPPAEINLTANPVNPDIHKKSSYDGVTLWDKTTLKPIARLWGNSGRTTGRISPDGKWVVAGSDNARRYMWSINNPNQRLRLSDLDGIYKKETNTRDTSKLLPIPEKFKGKQITGLHDILSIAFVSEKDFILFSRYASDEIYPIYTTGDPWIQGYVDLGERKSISHSNLSIGSSPKAHILAISQGSGIAVYRYHPETKELEKIWVAD</sequence>
<comment type="caution">
    <text evidence="2">The sequence shown here is derived from an EMBL/GenBank/DDBJ whole genome shotgun (WGS) entry which is preliminary data.</text>
</comment>
<dbReference type="SUPFAM" id="SSF50993">
    <property type="entry name" value="Peptidase/esterase 'gauge' domain"/>
    <property type="match status" value="1"/>
</dbReference>
<keyword evidence="1" id="KW-0732">Signal</keyword>
<dbReference type="Gene3D" id="2.130.10.10">
    <property type="entry name" value="YVTN repeat-like/Quinoprotein amine dehydrogenase"/>
    <property type="match status" value="2"/>
</dbReference>
<dbReference type="InterPro" id="IPR015943">
    <property type="entry name" value="WD40/YVTN_repeat-like_dom_sf"/>
</dbReference>
<dbReference type="PROSITE" id="PS51257">
    <property type="entry name" value="PROKAR_LIPOPROTEIN"/>
    <property type="match status" value="1"/>
</dbReference>
<feature type="signal peptide" evidence="1">
    <location>
        <begin position="1"/>
        <end position="19"/>
    </location>
</feature>
<evidence type="ECO:0000313" key="3">
    <source>
        <dbReference type="Proteomes" id="UP000092746"/>
    </source>
</evidence>
<reference evidence="2 3" key="1">
    <citation type="submission" date="2016-06" db="EMBL/GenBank/DDBJ databases">
        <title>Simultaneous identification of Haemophilus influenzae and Haemophilus haemolyticus using TaqMan real-time PCR.</title>
        <authorList>
            <person name="Price E.P."/>
            <person name="Sarovich D.S."/>
            <person name="Harris T."/>
            <person name="Spargo J.C."/>
            <person name="Nosworthy E."/>
            <person name="Beissbarth J."/>
            <person name="Smith-Vaughan H."/>
        </authorList>
    </citation>
    <scope>NUCLEOTIDE SEQUENCE [LARGE SCALE GENOMIC DNA]</scope>
    <source>
        <strain evidence="2 3">ATCC 7901</strain>
    </source>
</reference>
<name>A0AAP7L479_AGGAP</name>
<dbReference type="AlphaFoldDB" id="A0AAP7L479"/>
<dbReference type="RefSeq" id="WP_065294683.1">
    <property type="nucleotide sequence ID" value="NZ_CAUUMV010000001.1"/>
</dbReference>
<evidence type="ECO:0008006" key="4">
    <source>
        <dbReference type="Google" id="ProtNLM"/>
    </source>
</evidence>
<feature type="chain" id="PRO_5042884451" description="WD40 repeat domain-containing protein" evidence="1">
    <location>
        <begin position="20"/>
        <end position="377"/>
    </location>
</feature>
<proteinExistence type="predicted"/>
<dbReference type="Proteomes" id="UP000092746">
    <property type="component" value="Unassembled WGS sequence"/>
</dbReference>
<gene>
    <name evidence="2" type="ORF">BBB52_01395</name>
</gene>
<dbReference type="EMBL" id="MAQE01000001">
    <property type="protein sequence ID" value="OBY54131.1"/>
    <property type="molecule type" value="Genomic_DNA"/>
</dbReference>
<evidence type="ECO:0000313" key="2">
    <source>
        <dbReference type="EMBL" id="OBY54131.1"/>
    </source>
</evidence>
<dbReference type="SUPFAM" id="SSF101908">
    <property type="entry name" value="Putative isomerase YbhE"/>
    <property type="match status" value="1"/>
</dbReference>
<organism evidence="2 3">
    <name type="scientific">Aggregatibacter aphrophilus</name>
    <name type="common">Haemophilus aphrophilus</name>
    <dbReference type="NCBI Taxonomy" id="732"/>
    <lineage>
        <taxon>Bacteria</taxon>
        <taxon>Pseudomonadati</taxon>
        <taxon>Pseudomonadota</taxon>
        <taxon>Gammaproteobacteria</taxon>
        <taxon>Pasteurellales</taxon>
        <taxon>Pasteurellaceae</taxon>
        <taxon>Aggregatibacter</taxon>
    </lineage>
</organism>
<evidence type="ECO:0000256" key="1">
    <source>
        <dbReference type="SAM" id="SignalP"/>
    </source>
</evidence>